<dbReference type="Proteomes" id="UP000271010">
    <property type="component" value="Unassembled WGS sequence"/>
</dbReference>
<feature type="transmembrane region" description="Helical" evidence="1">
    <location>
        <begin position="127"/>
        <end position="150"/>
    </location>
</feature>
<accession>A0A3M9MQQ8</accession>
<feature type="transmembrane region" description="Helical" evidence="1">
    <location>
        <begin position="54"/>
        <end position="72"/>
    </location>
</feature>
<organism evidence="2 3">
    <name type="scientific">Rufibacter immobilis</name>
    <dbReference type="NCBI Taxonomy" id="1348778"/>
    <lineage>
        <taxon>Bacteria</taxon>
        <taxon>Pseudomonadati</taxon>
        <taxon>Bacteroidota</taxon>
        <taxon>Cytophagia</taxon>
        <taxon>Cytophagales</taxon>
        <taxon>Hymenobacteraceae</taxon>
        <taxon>Rufibacter</taxon>
    </lineage>
</organism>
<reference evidence="2 3" key="1">
    <citation type="submission" date="2018-11" db="EMBL/GenBank/DDBJ databases">
        <title>Rufibacter latericius sp. nov., isolated from water in Baiyang Lake.</title>
        <authorList>
            <person name="Yang Y."/>
        </authorList>
    </citation>
    <scope>NUCLEOTIDE SEQUENCE [LARGE SCALE GENOMIC DNA]</scope>
    <source>
        <strain evidence="2 3">MCC P1</strain>
    </source>
</reference>
<evidence type="ECO:0000313" key="3">
    <source>
        <dbReference type="Proteomes" id="UP000271010"/>
    </source>
</evidence>
<keyword evidence="1" id="KW-0812">Transmembrane</keyword>
<keyword evidence="1" id="KW-0472">Membrane</keyword>
<sequence length="199" mass="22512">MMMNQVAPQRQHRTKTKAFITGSVTVFIFCFLFWEHGQGGVGSHHLLAQQSLPAISNWWGGLLLPVLTWYLVGRTEKRLGHQASQVKPWSSLRSQVLRLFITGLVLGVLIAVSFSNGYSLFLDNVPYLIVALSLLIPIYYAEFILGFILGMTVTFGVILPTLFILLLAGIGFLIYRFIRPMIMKLTLKLMYSLHKNPNR</sequence>
<keyword evidence="3" id="KW-1185">Reference proteome</keyword>
<comment type="caution">
    <text evidence="2">The sequence shown here is derived from an EMBL/GenBank/DDBJ whole genome shotgun (WGS) entry which is preliminary data.</text>
</comment>
<evidence type="ECO:0000313" key="2">
    <source>
        <dbReference type="EMBL" id="RNI27874.1"/>
    </source>
</evidence>
<dbReference type="OrthoDB" id="9815205at2"/>
<protein>
    <submittedName>
        <fullName evidence="2">Uncharacterized protein</fullName>
    </submittedName>
</protein>
<keyword evidence="1" id="KW-1133">Transmembrane helix</keyword>
<evidence type="ECO:0000256" key="1">
    <source>
        <dbReference type="SAM" id="Phobius"/>
    </source>
</evidence>
<gene>
    <name evidence="2" type="ORF">EFA69_17425</name>
</gene>
<feature type="transmembrane region" description="Helical" evidence="1">
    <location>
        <begin position="96"/>
        <end position="115"/>
    </location>
</feature>
<feature type="transmembrane region" description="Helical" evidence="1">
    <location>
        <begin position="157"/>
        <end position="178"/>
    </location>
</feature>
<feature type="transmembrane region" description="Helical" evidence="1">
    <location>
        <begin position="18"/>
        <end position="34"/>
    </location>
</feature>
<dbReference type="RefSeq" id="WP_123134339.1">
    <property type="nucleotide sequence ID" value="NZ_RJJE01000017.1"/>
</dbReference>
<dbReference type="EMBL" id="RJJE01000017">
    <property type="protein sequence ID" value="RNI27874.1"/>
    <property type="molecule type" value="Genomic_DNA"/>
</dbReference>
<proteinExistence type="predicted"/>
<name>A0A3M9MQQ8_9BACT</name>
<dbReference type="AlphaFoldDB" id="A0A3M9MQQ8"/>